<keyword evidence="4 5" id="KW-0067">ATP-binding</keyword>
<evidence type="ECO:0000256" key="6">
    <source>
        <dbReference type="SAM" id="Phobius"/>
    </source>
</evidence>
<dbReference type="AlphaFoldDB" id="A0A1P8WHW8"/>
<dbReference type="InterPro" id="IPR000719">
    <property type="entry name" value="Prot_kinase_dom"/>
</dbReference>
<reference evidence="8 9" key="1">
    <citation type="journal article" date="2016" name="Front. Microbiol.">
        <title>Fuerstia marisgermanicae gen. nov., sp. nov., an Unusual Member of the Phylum Planctomycetes from the German Wadden Sea.</title>
        <authorList>
            <person name="Kohn T."/>
            <person name="Heuer A."/>
            <person name="Jogler M."/>
            <person name="Vollmers J."/>
            <person name="Boedeker C."/>
            <person name="Bunk B."/>
            <person name="Rast P."/>
            <person name="Borchert D."/>
            <person name="Glockner I."/>
            <person name="Freese H.M."/>
            <person name="Klenk H.P."/>
            <person name="Overmann J."/>
            <person name="Kaster A.K."/>
            <person name="Rohde M."/>
            <person name="Wiegand S."/>
            <person name="Jogler C."/>
        </authorList>
    </citation>
    <scope>NUCLEOTIDE SEQUENCE [LARGE SCALE GENOMIC DNA]</scope>
    <source>
        <strain evidence="8 9">NH11</strain>
    </source>
</reference>
<dbReference type="InterPro" id="IPR017441">
    <property type="entry name" value="Protein_kinase_ATP_BS"/>
</dbReference>
<dbReference type="Gene3D" id="1.10.510.10">
    <property type="entry name" value="Transferase(Phosphotransferase) domain 1"/>
    <property type="match status" value="1"/>
</dbReference>
<feature type="transmembrane region" description="Helical" evidence="6">
    <location>
        <begin position="497"/>
        <end position="516"/>
    </location>
</feature>
<keyword evidence="6" id="KW-0812">Transmembrane</keyword>
<keyword evidence="1 8" id="KW-0808">Transferase</keyword>
<organism evidence="8 9">
    <name type="scientific">Fuerstiella marisgermanici</name>
    <dbReference type="NCBI Taxonomy" id="1891926"/>
    <lineage>
        <taxon>Bacteria</taxon>
        <taxon>Pseudomonadati</taxon>
        <taxon>Planctomycetota</taxon>
        <taxon>Planctomycetia</taxon>
        <taxon>Planctomycetales</taxon>
        <taxon>Planctomycetaceae</taxon>
        <taxon>Fuerstiella</taxon>
    </lineage>
</organism>
<dbReference type="PROSITE" id="PS00108">
    <property type="entry name" value="PROTEIN_KINASE_ST"/>
    <property type="match status" value="1"/>
</dbReference>
<dbReference type="PROSITE" id="PS50011">
    <property type="entry name" value="PROTEIN_KINASE_DOM"/>
    <property type="match status" value="1"/>
</dbReference>
<dbReference type="InterPro" id="IPR011009">
    <property type="entry name" value="Kinase-like_dom_sf"/>
</dbReference>
<proteinExistence type="predicted"/>
<feature type="transmembrane region" description="Helical" evidence="6">
    <location>
        <begin position="464"/>
        <end position="485"/>
    </location>
</feature>
<dbReference type="PANTHER" id="PTHR43289:SF6">
    <property type="entry name" value="SERINE_THREONINE-PROTEIN KINASE NEKL-3"/>
    <property type="match status" value="1"/>
</dbReference>
<keyword evidence="6" id="KW-0472">Membrane</keyword>
<name>A0A1P8WHW8_9PLAN</name>
<sequence length="549" mass="59201">MFDSRECPECGSRMAAQTTEGLCPQCLMAAALSDSPSAEDGAGAEFAPTMKSDAKFRPPSVESLAQCFPQLEIIEQIGQGGMGAVYKARQTKLDRIVALKIVRPDNADDASFNERFDREAKTLARLNHPNIVGVYDFGDTEFDVGHGPTVLYYFLMEFVDGMNLRSLIRSKETTPSQALAITAQICDALQYAHDCGVVHRDIKPENILLGTDGRIRIADFGLAKLGGDTELAGLTGTRQVLGTLQYMAPEQMAQSKKVDHRADIYSLGVVFYEMLTGEVPAGVFEPPSKRSGVDHRLDEVVMRALASNPDQRFQKASDVSSRISVISSIAPTAAAISDPNYTAGASTIFENGVAAVAAFVKAGAKGFAAPVGNDLDTTGVSDVVLDRQQVEADGLPDVCIVCGASTKRRTSKEFQYMSENLTGVMVLFMILFFPIGIAIAIMGTRTVRGTLPICHKHRHHWSKLYWWAGLGWLLIPTGVFLGLWVGNFFGSGPQNPALLIGCILSGIAAYVIPLVYMGTTRVAVGKITDTTISLKRVAVKFARTVTDAA</sequence>
<feature type="transmembrane region" description="Helical" evidence="6">
    <location>
        <begin position="421"/>
        <end position="443"/>
    </location>
</feature>
<evidence type="ECO:0000256" key="2">
    <source>
        <dbReference type="ARBA" id="ARBA00022741"/>
    </source>
</evidence>
<dbReference type="CDD" id="cd14014">
    <property type="entry name" value="STKc_PknB_like"/>
    <property type="match status" value="1"/>
</dbReference>
<protein>
    <submittedName>
        <fullName evidence="8">Serine/threonine-protein kinase PknB</fullName>
        <ecNumber evidence="8">2.7.11.1</ecNumber>
    </submittedName>
</protein>
<dbReference type="EMBL" id="CP017641">
    <property type="protein sequence ID" value="APZ93627.1"/>
    <property type="molecule type" value="Genomic_DNA"/>
</dbReference>
<keyword evidence="2 5" id="KW-0547">Nucleotide-binding</keyword>
<dbReference type="SMART" id="SM00220">
    <property type="entry name" value="S_TKc"/>
    <property type="match status" value="1"/>
</dbReference>
<evidence type="ECO:0000313" key="9">
    <source>
        <dbReference type="Proteomes" id="UP000187735"/>
    </source>
</evidence>
<gene>
    <name evidence="8" type="primary">pknB_14</name>
    <name evidence="8" type="ORF">Fuma_03245</name>
</gene>
<dbReference type="GO" id="GO:0004674">
    <property type="term" value="F:protein serine/threonine kinase activity"/>
    <property type="evidence" value="ECO:0007669"/>
    <property type="project" value="UniProtKB-EC"/>
</dbReference>
<evidence type="ECO:0000256" key="4">
    <source>
        <dbReference type="ARBA" id="ARBA00022840"/>
    </source>
</evidence>
<dbReference type="EC" id="2.7.11.1" evidence="8"/>
<keyword evidence="3 8" id="KW-0418">Kinase</keyword>
<dbReference type="InterPro" id="IPR008271">
    <property type="entry name" value="Ser/Thr_kinase_AS"/>
</dbReference>
<dbReference type="Proteomes" id="UP000187735">
    <property type="component" value="Chromosome"/>
</dbReference>
<feature type="binding site" evidence="5">
    <location>
        <position position="100"/>
    </location>
    <ligand>
        <name>ATP</name>
        <dbReference type="ChEBI" id="CHEBI:30616"/>
    </ligand>
</feature>
<feature type="domain" description="Protein kinase" evidence="7">
    <location>
        <begin position="71"/>
        <end position="326"/>
    </location>
</feature>
<dbReference type="PROSITE" id="PS00107">
    <property type="entry name" value="PROTEIN_KINASE_ATP"/>
    <property type="match status" value="1"/>
</dbReference>
<keyword evidence="6" id="KW-1133">Transmembrane helix</keyword>
<keyword evidence="9" id="KW-1185">Reference proteome</keyword>
<evidence type="ECO:0000259" key="7">
    <source>
        <dbReference type="PROSITE" id="PS50011"/>
    </source>
</evidence>
<evidence type="ECO:0000256" key="3">
    <source>
        <dbReference type="ARBA" id="ARBA00022777"/>
    </source>
</evidence>
<dbReference type="Gene3D" id="3.30.200.20">
    <property type="entry name" value="Phosphorylase Kinase, domain 1"/>
    <property type="match status" value="1"/>
</dbReference>
<dbReference type="GO" id="GO:0005524">
    <property type="term" value="F:ATP binding"/>
    <property type="evidence" value="ECO:0007669"/>
    <property type="project" value="UniProtKB-UniRule"/>
</dbReference>
<dbReference type="Pfam" id="PF00069">
    <property type="entry name" value="Pkinase"/>
    <property type="match status" value="1"/>
</dbReference>
<dbReference type="SUPFAM" id="SSF56112">
    <property type="entry name" value="Protein kinase-like (PK-like)"/>
    <property type="match status" value="1"/>
</dbReference>
<evidence type="ECO:0000256" key="1">
    <source>
        <dbReference type="ARBA" id="ARBA00022679"/>
    </source>
</evidence>
<dbReference type="STRING" id="1891926.Fuma_03245"/>
<dbReference type="PANTHER" id="PTHR43289">
    <property type="entry name" value="MITOGEN-ACTIVATED PROTEIN KINASE KINASE KINASE 20-RELATED"/>
    <property type="match status" value="1"/>
</dbReference>
<dbReference type="KEGG" id="fmr:Fuma_03245"/>
<evidence type="ECO:0000256" key="5">
    <source>
        <dbReference type="PROSITE-ProRule" id="PRU10141"/>
    </source>
</evidence>
<evidence type="ECO:0000313" key="8">
    <source>
        <dbReference type="EMBL" id="APZ93627.1"/>
    </source>
</evidence>
<accession>A0A1P8WHW8</accession>
<dbReference type="OrthoDB" id="6111975at2"/>